<evidence type="ECO:0000256" key="1">
    <source>
        <dbReference type="ARBA" id="ARBA00000085"/>
    </source>
</evidence>
<evidence type="ECO:0000256" key="3">
    <source>
        <dbReference type="ARBA" id="ARBA00022553"/>
    </source>
</evidence>
<keyword evidence="4 8" id="KW-0418">Kinase</keyword>
<organism evidence="8">
    <name type="scientific">uncultured Sporomusa sp</name>
    <dbReference type="NCBI Taxonomy" id="307249"/>
    <lineage>
        <taxon>Bacteria</taxon>
        <taxon>Bacillati</taxon>
        <taxon>Bacillota</taxon>
        <taxon>Negativicutes</taxon>
        <taxon>Selenomonadales</taxon>
        <taxon>Sporomusaceae</taxon>
        <taxon>Sporomusa</taxon>
        <taxon>environmental samples</taxon>
    </lineage>
</organism>
<evidence type="ECO:0000313" key="8">
    <source>
        <dbReference type="EMBL" id="SCM81060.1"/>
    </source>
</evidence>
<comment type="catalytic activity">
    <reaction evidence="1">
        <text>ATP + protein L-histidine = ADP + protein N-phospho-L-histidine.</text>
        <dbReference type="EC" id="2.7.13.3"/>
    </reaction>
</comment>
<dbReference type="EC" id="2.7.13.3" evidence="2"/>
<dbReference type="Pfam" id="PF02518">
    <property type="entry name" value="HATPase_c"/>
    <property type="match status" value="1"/>
</dbReference>
<dbReference type="InterPro" id="IPR054327">
    <property type="entry name" value="His-kinase-like_sensor"/>
</dbReference>
<evidence type="ECO:0000256" key="2">
    <source>
        <dbReference type="ARBA" id="ARBA00012438"/>
    </source>
</evidence>
<dbReference type="InterPro" id="IPR004358">
    <property type="entry name" value="Sig_transdc_His_kin-like_C"/>
</dbReference>
<keyword evidence="3" id="KW-0597">Phosphoprotein</keyword>
<dbReference type="PANTHER" id="PTHR43065:SF50">
    <property type="entry name" value="HISTIDINE KINASE"/>
    <property type="match status" value="1"/>
</dbReference>
<protein>
    <recommendedName>
        <fullName evidence="2">histidine kinase</fullName>
        <ecNumber evidence="2">2.7.13.3</ecNumber>
    </recommendedName>
</protein>
<dbReference type="InterPro" id="IPR005467">
    <property type="entry name" value="His_kinase_dom"/>
</dbReference>
<dbReference type="GO" id="GO:0000155">
    <property type="term" value="F:phosphorelay sensor kinase activity"/>
    <property type="evidence" value="ECO:0007669"/>
    <property type="project" value="InterPro"/>
</dbReference>
<proteinExistence type="predicted"/>
<gene>
    <name evidence="8" type="ORF">KL86SPO_31239</name>
</gene>
<dbReference type="InterPro" id="IPR036890">
    <property type="entry name" value="HATPase_C_sf"/>
</dbReference>
<dbReference type="InterPro" id="IPR003594">
    <property type="entry name" value="HATPase_dom"/>
</dbReference>
<dbReference type="InterPro" id="IPR036097">
    <property type="entry name" value="HisK_dim/P_sf"/>
</dbReference>
<dbReference type="CDD" id="cd00082">
    <property type="entry name" value="HisKA"/>
    <property type="match status" value="1"/>
</dbReference>
<dbReference type="CDD" id="cd12915">
    <property type="entry name" value="PDC2_DGC_like"/>
    <property type="match status" value="1"/>
</dbReference>
<keyword evidence="5" id="KW-0902">Two-component regulatory system</keyword>
<evidence type="ECO:0000256" key="6">
    <source>
        <dbReference type="SAM" id="Coils"/>
    </source>
</evidence>
<keyword evidence="4 8" id="KW-0808">Transferase</keyword>
<feature type="domain" description="Histidine kinase" evidence="7">
    <location>
        <begin position="392"/>
        <end position="647"/>
    </location>
</feature>
<evidence type="ECO:0000256" key="5">
    <source>
        <dbReference type="ARBA" id="ARBA00023012"/>
    </source>
</evidence>
<reference evidence="8" key="1">
    <citation type="submission" date="2016-08" db="EMBL/GenBank/DDBJ databases">
        <authorList>
            <person name="Seilhamer J.J."/>
        </authorList>
    </citation>
    <scope>NUCLEOTIDE SEQUENCE</scope>
    <source>
        <strain evidence="8">86</strain>
    </source>
</reference>
<dbReference type="SUPFAM" id="SSF47384">
    <property type="entry name" value="Homodimeric domain of signal transducing histidine kinase"/>
    <property type="match status" value="1"/>
</dbReference>
<accession>A0A212LUC2</accession>
<dbReference type="PANTHER" id="PTHR43065">
    <property type="entry name" value="SENSOR HISTIDINE KINASE"/>
    <property type="match status" value="1"/>
</dbReference>
<evidence type="ECO:0000256" key="4">
    <source>
        <dbReference type="ARBA" id="ARBA00022777"/>
    </source>
</evidence>
<name>A0A212LUC2_9FIRM</name>
<evidence type="ECO:0000259" key="7">
    <source>
        <dbReference type="PROSITE" id="PS50109"/>
    </source>
</evidence>
<keyword evidence="6" id="KW-0175">Coiled coil</keyword>
<dbReference type="Gene3D" id="3.30.450.20">
    <property type="entry name" value="PAS domain"/>
    <property type="match status" value="2"/>
</dbReference>
<dbReference type="Gene3D" id="3.30.565.10">
    <property type="entry name" value="Histidine kinase-like ATPase, C-terminal domain"/>
    <property type="match status" value="1"/>
</dbReference>
<dbReference type="PROSITE" id="PS50109">
    <property type="entry name" value="HIS_KIN"/>
    <property type="match status" value="1"/>
</dbReference>
<dbReference type="SMART" id="SM00387">
    <property type="entry name" value="HATPase_c"/>
    <property type="match status" value="1"/>
</dbReference>
<dbReference type="Gene3D" id="1.10.287.130">
    <property type="match status" value="1"/>
</dbReference>
<dbReference type="InterPro" id="IPR003661">
    <property type="entry name" value="HisK_dim/P_dom"/>
</dbReference>
<dbReference type="EMBL" id="FMJE01000003">
    <property type="protein sequence ID" value="SCM81060.1"/>
    <property type="molecule type" value="Genomic_DNA"/>
</dbReference>
<dbReference type="AlphaFoldDB" id="A0A212LUC2"/>
<dbReference type="SUPFAM" id="SSF55874">
    <property type="entry name" value="ATPase domain of HSP90 chaperone/DNA topoisomerase II/histidine kinase"/>
    <property type="match status" value="1"/>
</dbReference>
<sequence length="650" mass="72441">MPYMLLKRLNPGSLLSVNLTICSTRAIIILFGISLLSFLWTGLYYQKQNERQLAIASAFKDTANFARAFEEHTLRTIKSIDQTVLFLKYQYEQEGRSIDIPQYIKEGRLTSQPFVLLSVIDEQGNLAVSDQVRFLPSSLEDCENFKVHQTADSGQLFISKPVLGHASGKWSIQMTRRINKPDGSFGGVAVISIDPGYFTKFYKQVNLGKDSTITLVGRDGIVRARDSGGVSAIGQDMSNSTLMEQLAVSTAGNYFSMSSIDKVKRLHSYRALSDYPFVVSVGISEEEVFRDMNKRLSSYYRIAGISSVVISIFVVILLIITGRQKRTEKALKQIRDNLELEVVRRTQELFTANQELTQRNYELTAALETIENAQKRLAQQEKLAGIGQLAAGVAHEINNPLGFVTSNIETLEQYFSAFGSVIPQYRELISILPAIDDAAVAAKLKQIAWHEKDKDLDYILNDFPELFKDTVEGLDRMNKIVKGMRRFSHINQQVAEPYDLNEGLESTLLVAQNEIRYYASVEKRLEKLPVIEAVGSEINQVLLNLIVNAAQAIRDKHTTGLGAITVSTWHDEVFAYCSVQDDGAGIAPENLNNIFNPFFTTKPVGQGSGMGLSISYDIIANHHKGEILVESSQGTGTIFIVKLPMKYGGV</sequence>
<dbReference type="PRINTS" id="PR00344">
    <property type="entry name" value="BCTRLSENSOR"/>
</dbReference>
<dbReference type="Pfam" id="PF22588">
    <property type="entry name" value="dCache_1_like"/>
    <property type="match status" value="1"/>
</dbReference>
<dbReference type="CDD" id="cd12914">
    <property type="entry name" value="PDC1_DGC_like"/>
    <property type="match status" value="1"/>
</dbReference>
<feature type="coiled-coil region" evidence="6">
    <location>
        <begin position="353"/>
        <end position="383"/>
    </location>
</feature>